<dbReference type="AlphaFoldDB" id="A0A2P1PR26"/>
<sequence length="592" mass="63372">MSTGKPAVTLSRLNHSGDIIQALHAHLSAICAVEFYTIPLYLTATYSFSVATGNSSYQYVPKENCNGGSSKQNLFFWIQQKSLSVAVQEMYHLQCASNIANAVGFSPQLDPSIFDWTGPVPHLPSVKGVGLNNLPATLDVLIGIETPAEGGFPPPNMEVAYDSISALYHATLVLLDKAVLLEELFPLEPGPVIPNAVPNQQTEAPNQMDYLTFQSRYIYTVVKCKRDIAHLANAVSFQGEGAGVVQDFATRFPNLAKVLQQGDDGSNGMIPTQYQSAPHSRFAAWDCTSHYDRFVALKATLDGNVDYDAAVAQLPAQRTVFNALNAEDPDRPNWVASPGALDTCINLAYSRTLDIINQGMKTGGGLDPATPGGGFTFTEVMTSFKYLIPQLWQWGQVPSFSYVPGVTDDQLQAAFDEADPLCLYHWDAVTAEIRKGGEKDMNVCQGLNTCKGLGWGGLGTKAGDGACATADIHTCVGGNTCTHLGACGFIATDKQNQPLPCEDLYVPGANSCKGKGGCQVPISDKQLFSADLPSTCTGRDVKKGDSVWQEARKLFAKAQNVANLPAPNSQHANGGVNYDGTARRAAVTPTST</sequence>
<dbReference type="Gene3D" id="1.20.1260.10">
    <property type="match status" value="1"/>
</dbReference>
<dbReference type="InterPro" id="IPR012347">
    <property type="entry name" value="Ferritin-like"/>
</dbReference>
<dbReference type="OrthoDB" id="9800162at2"/>
<protein>
    <recommendedName>
        <fullName evidence="2">Iminophenyl-pyruvate dimer synthase domain-containing protein</fullName>
    </recommendedName>
</protein>
<organism evidence="3 4">
    <name type="scientific">Ahniella affigens</name>
    <dbReference type="NCBI Taxonomy" id="2021234"/>
    <lineage>
        <taxon>Bacteria</taxon>
        <taxon>Pseudomonadati</taxon>
        <taxon>Pseudomonadota</taxon>
        <taxon>Gammaproteobacteria</taxon>
        <taxon>Lysobacterales</taxon>
        <taxon>Rhodanobacteraceae</taxon>
        <taxon>Ahniella</taxon>
    </lineage>
</organism>
<evidence type="ECO:0000313" key="4">
    <source>
        <dbReference type="Proteomes" id="UP000241074"/>
    </source>
</evidence>
<accession>A0A2P1PR26</accession>
<dbReference type="RefSeq" id="WP_106891206.1">
    <property type="nucleotide sequence ID" value="NZ_CP027860.1"/>
</dbReference>
<dbReference type="KEGG" id="xba:C7S18_08785"/>
<reference evidence="3 4" key="2">
    <citation type="submission" date="2018-03" db="EMBL/GenBank/DDBJ databases">
        <authorList>
            <person name="Keele B.F."/>
        </authorList>
    </citation>
    <scope>NUCLEOTIDE SEQUENCE [LARGE SCALE GENOMIC DNA]</scope>
    <source>
        <strain evidence="3 4">D13</strain>
    </source>
</reference>
<proteinExistence type="predicted"/>
<feature type="region of interest" description="Disordered" evidence="1">
    <location>
        <begin position="565"/>
        <end position="592"/>
    </location>
</feature>
<dbReference type="Proteomes" id="UP000241074">
    <property type="component" value="Chromosome"/>
</dbReference>
<dbReference type="InterPro" id="IPR026820">
    <property type="entry name" value="VioB/RebD_dom"/>
</dbReference>
<name>A0A2P1PR26_9GAMM</name>
<reference evidence="3 4" key="1">
    <citation type="submission" date="2018-03" db="EMBL/GenBank/DDBJ databases">
        <title>Ahniella affigens gen. nov., sp. nov., a gammaproteobacterium isolated from sandy soil near a stream.</title>
        <authorList>
            <person name="Ko Y."/>
            <person name="Kim J.-H."/>
        </authorList>
    </citation>
    <scope>NUCLEOTIDE SEQUENCE [LARGE SCALE GENOMIC DNA]</scope>
    <source>
        <strain evidence="3 4">D13</strain>
    </source>
</reference>
<keyword evidence="4" id="KW-1185">Reference proteome</keyword>
<evidence type="ECO:0000313" key="3">
    <source>
        <dbReference type="EMBL" id="AVP97282.1"/>
    </source>
</evidence>
<dbReference type="EMBL" id="CP027860">
    <property type="protein sequence ID" value="AVP97282.1"/>
    <property type="molecule type" value="Genomic_DNA"/>
</dbReference>
<feature type="domain" description="Iminophenyl-pyruvate dimer synthase" evidence="2">
    <location>
        <begin position="32"/>
        <end position="245"/>
    </location>
</feature>
<dbReference type="Pfam" id="PF12902">
    <property type="entry name" value="Ferritin-like"/>
    <property type="match status" value="1"/>
</dbReference>
<evidence type="ECO:0000259" key="2">
    <source>
        <dbReference type="Pfam" id="PF12902"/>
    </source>
</evidence>
<gene>
    <name evidence="3" type="ORF">C7S18_08785</name>
</gene>
<evidence type="ECO:0000256" key="1">
    <source>
        <dbReference type="SAM" id="MobiDB-lite"/>
    </source>
</evidence>